<reference evidence="6" key="3">
    <citation type="submission" date="2020-10" db="UniProtKB">
        <authorList>
            <consortium name="WormBaseParasite"/>
        </authorList>
    </citation>
    <scope>IDENTIFICATION</scope>
</reference>
<gene>
    <name evidence="4" type="ORF">EgrG_001123500</name>
</gene>
<evidence type="ECO:0000256" key="3">
    <source>
        <dbReference type="SAM" id="MobiDB-lite"/>
    </source>
</evidence>
<dbReference type="PANTHER" id="PTHR14491:SF7">
    <property type="entry name" value="SOSONDOWAH, ISOFORM G"/>
    <property type="match status" value="1"/>
</dbReference>
<evidence type="ECO:0000313" key="5">
    <source>
        <dbReference type="Proteomes" id="UP000492820"/>
    </source>
</evidence>
<proteinExistence type="predicted"/>
<dbReference type="AlphaFoldDB" id="A0A068WS93"/>
<reference evidence="4" key="2">
    <citation type="submission" date="2014-06" db="EMBL/GenBank/DDBJ databases">
        <authorList>
            <person name="Aslett M."/>
        </authorList>
    </citation>
    <scope>NUCLEOTIDE SEQUENCE</scope>
</reference>
<dbReference type="OrthoDB" id="5912413at2759"/>
<dbReference type="Proteomes" id="UP000492820">
    <property type="component" value="Unassembled WGS sequence"/>
</dbReference>
<evidence type="ECO:0000313" key="4">
    <source>
        <dbReference type="EMBL" id="CDS20550.1"/>
    </source>
</evidence>
<feature type="compositionally biased region" description="Basic and acidic residues" evidence="3">
    <location>
        <begin position="405"/>
        <end position="415"/>
    </location>
</feature>
<organism evidence="4">
    <name type="scientific">Echinococcus granulosus</name>
    <name type="common">Hydatid tapeworm</name>
    <dbReference type="NCBI Taxonomy" id="6210"/>
    <lineage>
        <taxon>Eukaryota</taxon>
        <taxon>Metazoa</taxon>
        <taxon>Spiralia</taxon>
        <taxon>Lophotrochozoa</taxon>
        <taxon>Platyhelminthes</taxon>
        <taxon>Cestoda</taxon>
        <taxon>Eucestoda</taxon>
        <taxon>Cyclophyllidea</taxon>
        <taxon>Taeniidae</taxon>
        <taxon>Echinococcus</taxon>
        <taxon>Echinococcus granulosus group</taxon>
    </lineage>
</organism>
<dbReference type="PANTHER" id="PTHR14491">
    <property type="entry name" value="SOSONDOWAH, ISOFORM G"/>
    <property type="match status" value="1"/>
</dbReference>
<keyword evidence="2" id="KW-0040">ANK repeat</keyword>
<dbReference type="InterPro" id="IPR036770">
    <property type="entry name" value="Ankyrin_rpt-contain_sf"/>
</dbReference>
<dbReference type="WBParaSite" id="EgrG_001123500">
    <property type="protein sequence ID" value="EgrG_001123500"/>
    <property type="gene ID" value="EgrG_001123500"/>
</dbReference>
<sequence length="475" mass="53029">MGETSSVPEDLSMVFRKWARTNLTGSMRKSGTLRSTGKGVAEDVEEIIKCIRQSKLTDPSSTWSERNKEWWDAATAGNLHNMKRLLNDDPNILHWKNPLDGRTLSCSDSNPFAFLLTFHALLRKNGSTPLHIAVMYSQRLLARSLVQIYHARTDIMDYTGRFPRDLISTPEIKEDLEELLTSGRLAIIRKQLEILKKPQKTSFTSRKSHLHVGSGEETLNKVSKSRPIKMDFYTRLLLSALSRDRGYVNTLVRRLRHAIFISPSDLFDDIADNELSRHRGRDNSQKRGSVFAGGIGEGERRFTVFKVPHLPHPPRNLSAGTLVTGGLWKRNTLEAGEKGRRWWREQKTAQKVIRKTSTSTLSMLRGGVKRGGASAFERHSFVGIEHLTARLDAVTVAKDGGAVEEDGRFSRHPSDVSDCITKSSSDDDDVVFDSVSSSPSPDGAGSGGVRRTSNLSSLVACTEDLFSHYFPSSPH</sequence>
<name>A0A068WS93_ECHGR</name>
<reference evidence="4 5" key="1">
    <citation type="journal article" date="2013" name="Nature">
        <title>The genomes of four tapeworm species reveal adaptations to parasitism.</title>
        <authorList>
            <person name="Tsai I.J."/>
            <person name="Zarowiecki M."/>
            <person name="Holroyd N."/>
            <person name="Garciarrubio A."/>
            <person name="Sanchez-Flores A."/>
            <person name="Brooks K.L."/>
            <person name="Tracey A."/>
            <person name="Bobes R.J."/>
            <person name="Fragoso G."/>
            <person name="Sciutto E."/>
            <person name="Aslett M."/>
            <person name="Beasley H."/>
            <person name="Bennett H.M."/>
            <person name="Cai J."/>
            <person name="Camicia F."/>
            <person name="Clark R."/>
            <person name="Cucher M."/>
            <person name="De Silva N."/>
            <person name="Day T.A."/>
            <person name="Deplazes P."/>
            <person name="Estrada K."/>
            <person name="Fernandez C."/>
            <person name="Holland P.W."/>
            <person name="Hou J."/>
            <person name="Hu S."/>
            <person name="Huckvale T."/>
            <person name="Hung S.S."/>
            <person name="Kamenetzky L."/>
            <person name="Keane J.A."/>
            <person name="Kiss F."/>
            <person name="Koziol U."/>
            <person name="Lambert O."/>
            <person name="Liu K."/>
            <person name="Luo X."/>
            <person name="Luo Y."/>
            <person name="Macchiaroli N."/>
            <person name="Nichol S."/>
            <person name="Paps J."/>
            <person name="Parkinson J."/>
            <person name="Pouchkina-Stantcheva N."/>
            <person name="Riddiford N."/>
            <person name="Rosenzvit M."/>
            <person name="Salinas G."/>
            <person name="Wasmuth J.D."/>
            <person name="Zamanian M."/>
            <person name="Zheng Y."/>
            <person name="Cai X."/>
            <person name="Soberon X."/>
            <person name="Olson P.D."/>
            <person name="Laclette J.P."/>
            <person name="Brehm K."/>
            <person name="Berriman M."/>
            <person name="Garciarrubio A."/>
            <person name="Bobes R.J."/>
            <person name="Fragoso G."/>
            <person name="Sanchez-Flores A."/>
            <person name="Estrada K."/>
            <person name="Cevallos M.A."/>
            <person name="Morett E."/>
            <person name="Gonzalez V."/>
            <person name="Portillo T."/>
            <person name="Ochoa-Leyva A."/>
            <person name="Jose M.V."/>
            <person name="Sciutto E."/>
            <person name="Landa A."/>
            <person name="Jimenez L."/>
            <person name="Valdes V."/>
            <person name="Carrero J.C."/>
            <person name="Larralde C."/>
            <person name="Morales-Montor J."/>
            <person name="Limon-Lason J."/>
            <person name="Soberon X."/>
            <person name="Laclette J.P."/>
        </authorList>
    </citation>
    <scope>NUCLEOTIDE SEQUENCE [LARGE SCALE GENOMIC DNA]</scope>
</reference>
<dbReference type="Gene3D" id="1.25.40.20">
    <property type="entry name" value="Ankyrin repeat-containing domain"/>
    <property type="match status" value="1"/>
</dbReference>
<evidence type="ECO:0000256" key="1">
    <source>
        <dbReference type="ARBA" id="ARBA00022737"/>
    </source>
</evidence>
<accession>A0A068WS93</accession>
<dbReference type="SUPFAM" id="SSF48403">
    <property type="entry name" value="Ankyrin repeat"/>
    <property type="match status" value="1"/>
</dbReference>
<evidence type="ECO:0000313" key="6">
    <source>
        <dbReference type="WBParaSite" id="EgrG_001123500"/>
    </source>
</evidence>
<feature type="region of interest" description="Disordered" evidence="3">
    <location>
        <begin position="405"/>
        <end position="426"/>
    </location>
</feature>
<dbReference type="EMBL" id="LK028581">
    <property type="protein sequence ID" value="CDS20550.1"/>
    <property type="molecule type" value="Genomic_DNA"/>
</dbReference>
<protein>
    <submittedName>
        <fullName evidence="4 6">Ankyrin</fullName>
    </submittedName>
</protein>
<evidence type="ECO:0000256" key="2">
    <source>
        <dbReference type="ARBA" id="ARBA00023043"/>
    </source>
</evidence>
<keyword evidence="1" id="KW-0677">Repeat</keyword>